<feature type="transmembrane region" description="Helical" evidence="3">
    <location>
        <begin position="75"/>
        <end position="98"/>
    </location>
</feature>
<dbReference type="Gene3D" id="3.10.100.10">
    <property type="entry name" value="Mannose-Binding Protein A, subunit A"/>
    <property type="match status" value="1"/>
</dbReference>
<keyword evidence="2" id="KW-1015">Disulfide bond</keyword>
<evidence type="ECO:0000256" key="3">
    <source>
        <dbReference type="SAM" id="Phobius"/>
    </source>
</evidence>
<keyword evidence="3" id="KW-0812">Transmembrane</keyword>
<sequence>MVIKFDGKMSDISCVIYHNVAKDEIQGWDRETVELIVEFYKTADDFRTQTDSNTNRQLALQCTGSECVRNRSHRSVLVCLVVLCVLLLTAVIVLCVLCHKFHIKSENLTKERDESELQKHPHDSSESSFYLISSQGKNWTESRSYCRERGADLVIINNKEEQDFVSKMTGTENIWIGLSDSDVEGTWKWVDGSTMTLSFWKSTQPDNTRDENCAVNHISVWSDYMCYVAFRFVCEKN</sequence>
<dbReference type="Pfam" id="PF00059">
    <property type="entry name" value="Lectin_C"/>
    <property type="match status" value="1"/>
</dbReference>
<dbReference type="SUPFAM" id="SSF56436">
    <property type="entry name" value="C-type lectin-like"/>
    <property type="match status" value="1"/>
</dbReference>
<protein>
    <submittedName>
        <fullName evidence="5">Asialoglycoprotein receptor 2</fullName>
    </submittedName>
</protein>
<dbReference type="CDD" id="cd03590">
    <property type="entry name" value="CLECT_DC-SIGN_like"/>
    <property type="match status" value="1"/>
</dbReference>
<dbReference type="InterPro" id="IPR018378">
    <property type="entry name" value="C-type_lectin_CS"/>
</dbReference>
<keyword evidence="5" id="KW-0675">Receptor</keyword>
<keyword evidence="1" id="KW-0430">Lectin</keyword>
<dbReference type="InterPro" id="IPR016187">
    <property type="entry name" value="CTDL_fold"/>
</dbReference>
<dbReference type="InterPro" id="IPR050111">
    <property type="entry name" value="C-type_lectin/snaclec_domain"/>
</dbReference>
<dbReference type="InterPro" id="IPR033989">
    <property type="entry name" value="CD209-like_CTLD"/>
</dbReference>
<keyword evidence="6" id="KW-1185">Reference proteome</keyword>
<accession>A0A5A9N3J4</accession>
<organism evidence="5 6">
    <name type="scientific">Triplophysa tibetana</name>
    <dbReference type="NCBI Taxonomy" id="1572043"/>
    <lineage>
        <taxon>Eukaryota</taxon>
        <taxon>Metazoa</taxon>
        <taxon>Chordata</taxon>
        <taxon>Craniata</taxon>
        <taxon>Vertebrata</taxon>
        <taxon>Euteleostomi</taxon>
        <taxon>Actinopterygii</taxon>
        <taxon>Neopterygii</taxon>
        <taxon>Teleostei</taxon>
        <taxon>Ostariophysi</taxon>
        <taxon>Cypriniformes</taxon>
        <taxon>Nemacheilidae</taxon>
        <taxon>Triplophysa</taxon>
    </lineage>
</organism>
<gene>
    <name evidence="5" type="ORF">E1301_Tti000423</name>
</gene>
<dbReference type="PROSITE" id="PS00615">
    <property type="entry name" value="C_TYPE_LECTIN_1"/>
    <property type="match status" value="1"/>
</dbReference>
<dbReference type="GO" id="GO:0030246">
    <property type="term" value="F:carbohydrate binding"/>
    <property type="evidence" value="ECO:0007669"/>
    <property type="project" value="UniProtKB-KW"/>
</dbReference>
<evidence type="ECO:0000313" key="5">
    <source>
        <dbReference type="EMBL" id="KAA0703933.1"/>
    </source>
</evidence>
<dbReference type="Proteomes" id="UP000324632">
    <property type="component" value="Chromosome 23"/>
</dbReference>
<dbReference type="AlphaFoldDB" id="A0A5A9N3J4"/>
<dbReference type="PANTHER" id="PTHR22803">
    <property type="entry name" value="MANNOSE, PHOSPHOLIPASE, LECTIN RECEPTOR RELATED"/>
    <property type="match status" value="1"/>
</dbReference>
<keyword evidence="3" id="KW-0472">Membrane</keyword>
<evidence type="ECO:0000259" key="4">
    <source>
        <dbReference type="PROSITE" id="PS50041"/>
    </source>
</evidence>
<evidence type="ECO:0000256" key="1">
    <source>
        <dbReference type="ARBA" id="ARBA00022734"/>
    </source>
</evidence>
<evidence type="ECO:0000313" key="6">
    <source>
        <dbReference type="Proteomes" id="UP000324632"/>
    </source>
</evidence>
<dbReference type="EMBL" id="SOYY01000023">
    <property type="protein sequence ID" value="KAA0703933.1"/>
    <property type="molecule type" value="Genomic_DNA"/>
</dbReference>
<dbReference type="InterPro" id="IPR016186">
    <property type="entry name" value="C-type_lectin-like/link_sf"/>
</dbReference>
<comment type="caution">
    <text evidence="5">The sequence shown here is derived from an EMBL/GenBank/DDBJ whole genome shotgun (WGS) entry which is preliminary data.</text>
</comment>
<proteinExistence type="predicted"/>
<name>A0A5A9N3J4_9TELE</name>
<reference evidence="5 6" key="1">
    <citation type="journal article" date="2019" name="Mol. Ecol. Resour.">
        <title>Chromosome-level genome assembly of Triplophysa tibetana, a fish adapted to the harsh high-altitude environment of the Tibetan Plateau.</title>
        <authorList>
            <person name="Yang X."/>
            <person name="Liu H."/>
            <person name="Ma Z."/>
            <person name="Zou Y."/>
            <person name="Zou M."/>
            <person name="Mao Y."/>
            <person name="Li X."/>
            <person name="Wang H."/>
            <person name="Chen T."/>
            <person name="Wang W."/>
            <person name="Yang R."/>
        </authorList>
    </citation>
    <scope>NUCLEOTIDE SEQUENCE [LARGE SCALE GENOMIC DNA]</scope>
    <source>
        <strain evidence="5">TTIB1903HZAU</strain>
        <tissue evidence="5">Muscle</tissue>
    </source>
</reference>
<dbReference type="InterPro" id="IPR001304">
    <property type="entry name" value="C-type_lectin-like"/>
</dbReference>
<dbReference type="PROSITE" id="PS50041">
    <property type="entry name" value="C_TYPE_LECTIN_2"/>
    <property type="match status" value="1"/>
</dbReference>
<keyword evidence="3" id="KW-1133">Transmembrane helix</keyword>
<dbReference type="SMART" id="SM00034">
    <property type="entry name" value="CLECT"/>
    <property type="match status" value="1"/>
</dbReference>
<evidence type="ECO:0000256" key="2">
    <source>
        <dbReference type="ARBA" id="ARBA00023157"/>
    </source>
</evidence>
<feature type="domain" description="C-type lectin" evidence="4">
    <location>
        <begin position="125"/>
        <end position="235"/>
    </location>
</feature>